<dbReference type="PROSITE" id="PS00678">
    <property type="entry name" value="WD_REPEATS_1"/>
    <property type="match status" value="3"/>
</dbReference>
<organism evidence="8 9">
    <name type="scientific">Linnemannia exigua</name>
    <dbReference type="NCBI Taxonomy" id="604196"/>
    <lineage>
        <taxon>Eukaryota</taxon>
        <taxon>Fungi</taxon>
        <taxon>Fungi incertae sedis</taxon>
        <taxon>Mucoromycota</taxon>
        <taxon>Mortierellomycotina</taxon>
        <taxon>Mortierellomycetes</taxon>
        <taxon>Mortierellales</taxon>
        <taxon>Mortierellaceae</taxon>
        <taxon>Linnemannia</taxon>
    </lineage>
</organism>
<accession>A0AAD4D300</accession>
<dbReference type="Gene3D" id="2.130.10.10">
    <property type="entry name" value="YVTN repeat-like/Quinoprotein amine dehydrogenase"/>
    <property type="match status" value="2"/>
</dbReference>
<feature type="repeat" description="WD" evidence="4">
    <location>
        <begin position="1431"/>
        <end position="1464"/>
    </location>
</feature>
<feature type="repeat" description="WD" evidence="4">
    <location>
        <begin position="1263"/>
        <end position="1304"/>
    </location>
</feature>
<evidence type="ECO:0000256" key="3">
    <source>
        <dbReference type="ARBA" id="ARBA00022737"/>
    </source>
</evidence>
<dbReference type="SUPFAM" id="SSF141571">
    <property type="entry name" value="Pentapeptide repeat-like"/>
    <property type="match status" value="1"/>
</dbReference>
<feature type="non-terminal residue" evidence="8">
    <location>
        <position position="1"/>
    </location>
</feature>
<evidence type="ECO:0000313" key="8">
    <source>
        <dbReference type="EMBL" id="KAG0258590.1"/>
    </source>
</evidence>
<dbReference type="SUPFAM" id="SSF48371">
    <property type="entry name" value="ARM repeat"/>
    <property type="match status" value="1"/>
</dbReference>
<gene>
    <name evidence="8" type="ORF">BGZ95_004925</name>
</gene>
<dbReference type="PANTHER" id="PTHR19879:SF9">
    <property type="entry name" value="TRANSCRIPTION INITIATION FACTOR TFIID SUBUNIT 5"/>
    <property type="match status" value="1"/>
</dbReference>
<protein>
    <recommendedName>
        <fullName evidence="1">Intraflagellar transport protein 122 homolog</fullName>
    </recommendedName>
</protein>
<dbReference type="InterPro" id="IPR016024">
    <property type="entry name" value="ARM-type_fold"/>
</dbReference>
<dbReference type="Proteomes" id="UP001194580">
    <property type="component" value="Unassembled WGS sequence"/>
</dbReference>
<dbReference type="InterPro" id="IPR036322">
    <property type="entry name" value="WD40_repeat_dom_sf"/>
</dbReference>
<keyword evidence="3" id="KW-0677">Repeat</keyword>
<dbReference type="Pfam" id="PF00805">
    <property type="entry name" value="Pentapeptide"/>
    <property type="match status" value="1"/>
</dbReference>
<dbReference type="SMART" id="SM00320">
    <property type="entry name" value="WD40"/>
    <property type="match status" value="6"/>
</dbReference>
<evidence type="ECO:0000256" key="4">
    <source>
        <dbReference type="PROSITE-ProRule" id="PRU00221"/>
    </source>
</evidence>
<dbReference type="InterPro" id="IPR056153">
    <property type="entry name" value="Beta-prop_IFT122_1st"/>
</dbReference>
<dbReference type="InterPro" id="IPR056251">
    <property type="entry name" value="Arm_rpt_dom"/>
</dbReference>
<comment type="caution">
    <text evidence="8">The sequence shown here is derived from an EMBL/GenBank/DDBJ whole genome shotgun (WGS) entry which is preliminary data.</text>
</comment>
<proteinExistence type="predicted"/>
<evidence type="ECO:0000256" key="1">
    <source>
        <dbReference type="ARBA" id="ARBA00019442"/>
    </source>
</evidence>
<reference evidence="8" key="1">
    <citation type="journal article" date="2020" name="Fungal Divers.">
        <title>Resolving the Mortierellaceae phylogeny through synthesis of multi-gene phylogenetics and phylogenomics.</title>
        <authorList>
            <person name="Vandepol N."/>
            <person name="Liber J."/>
            <person name="Desiro A."/>
            <person name="Na H."/>
            <person name="Kennedy M."/>
            <person name="Barry K."/>
            <person name="Grigoriev I.V."/>
            <person name="Miller A.N."/>
            <person name="O'Donnell K."/>
            <person name="Stajich J.E."/>
            <person name="Bonito G."/>
        </authorList>
    </citation>
    <scope>NUCLEOTIDE SEQUENCE</scope>
    <source>
        <strain evidence="8">NRRL 28262</strain>
    </source>
</reference>
<dbReference type="InterPro" id="IPR015943">
    <property type="entry name" value="WD40/YVTN_repeat-like_dom_sf"/>
</dbReference>
<feature type="compositionally biased region" description="Polar residues" evidence="5">
    <location>
        <begin position="238"/>
        <end position="248"/>
    </location>
</feature>
<dbReference type="PANTHER" id="PTHR19879">
    <property type="entry name" value="TRANSCRIPTION INITIATION FACTOR TFIID"/>
    <property type="match status" value="1"/>
</dbReference>
<feature type="domain" description="IFT122 first beta-propeller" evidence="6">
    <location>
        <begin position="1265"/>
        <end position="1413"/>
    </location>
</feature>
<dbReference type="Pfam" id="PF23948">
    <property type="entry name" value="ARM_5"/>
    <property type="match status" value="1"/>
</dbReference>
<dbReference type="PRINTS" id="PR00320">
    <property type="entry name" value="GPROTEINBRPT"/>
</dbReference>
<feature type="repeat" description="WD" evidence="4">
    <location>
        <begin position="1346"/>
        <end position="1387"/>
    </location>
</feature>
<feature type="repeat" description="WD" evidence="4">
    <location>
        <begin position="1387"/>
        <end position="1420"/>
    </location>
</feature>
<feature type="domain" description="Arm-like repeat" evidence="7">
    <location>
        <begin position="325"/>
        <end position="674"/>
    </location>
</feature>
<feature type="compositionally biased region" description="Polar residues" evidence="5">
    <location>
        <begin position="143"/>
        <end position="168"/>
    </location>
</feature>
<feature type="region of interest" description="Disordered" evidence="5">
    <location>
        <begin position="227"/>
        <end position="248"/>
    </location>
</feature>
<dbReference type="Gene3D" id="3.40.50.300">
    <property type="entry name" value="P-loop containing nucleotide triphosphate hydrolases"/>
    <property type="match status" value="1"/>
</dbReference>
<dbReference type="InterPro" id="IPR025662">
    <property type="entry name" value="Sigma_54_int_dom_ATP-bd_1"/>
</dbReference>
<dbReference type="SUPFAM" id="SSF50978">
    <property type="entry name" value="WD40 repeat-like"/>
    <property type="match status" value="1"/>
</dbReference>
<evidence type="ECO:0000259" key="7">
    <source>
        <dbReference type="Pfam" id="PF23948"/>
    </source>
</evidence>
<keyword evidence="2 4" id="KW-0853">WD repeat</keyword>
<dbReference type="Gene3D" id="2.160.20.80">
    <property type="entry name" value="E3 ubiquitin-protein ligase SopA"/>
    <property type="match status" value="1"/>
</dbReference>
<evidence type="ECO:0000313" key="9">
    <source>
        <dbReference type="Proteomes" id="UP001194580"/>
    </source>
</evidence>
<evidence type="ECO:0000256" key="2">
    <source>
        <dbReference type="ARBA" id="ARBA00022574"/>
    </source>
</evidence>
<dbReference type="Pfam" id="PF00400">
    <property type="entry name" value="WD40"/>
    <property type="match status" value="2"/>
</dbReference>
<feature type="region of interest" description="Disordered" evidence="5">
    <location>
        <begin position="143"/>
        <end position="170"/>
    </location>
</feature>
<evidence type="ECO:0000259" key="6">
    <source>
        <dbReference type="Pfam" id="PF23381"/>
    </source>
</evidence>
<name>A0AAD4D300_9FUNG</name>
<dbReference type="PROSITE" id="PS00675">
    <property type="entry name" value="SIGMA54_INTERACT_1"/>
    <property type="match status" value="1"/>
</dbReference>
<sequence>MTISTPRKGYSPASALKRALAALEDAEEFRGSQECLAPCAEIDTYLSAMDPTAREQLLASTKDMKLRKKIADVYGKQCKILLQRKEHILAQRSAENYALWRGDSGKSTLSKFVATITESIVKSMHGEAQDNTTRSLNVRTVFSRTSSTESSLDTNSPDTCSPDTSSQDTVEEITERSITITERSIAIGHTINPVSKTPEVSVASNNPRSRPIRTGSKASLLRTGSDVKLKYKPPGSPITLSNGDPSTSTSSNAFVSPYQIFLLNTGRPVVDVPVPELCSRFDSTSQLAFCANMLKSSPSSSSSNGCVADISPAWQSWKASVELAEGEKGRILDLVQDVVVKFINDTIKDCEVLAEVLLLGPVLDRPLYRSLLTCLITDVEGSILLNATQLRALVKLVQSASLDYLDPDDLVRILTVLRTRLQATHTQSIHPIVLAWAVSRILDIMVEGSKVKDLNRVRDHKPLSDLLAEFSSNSNPYLKHQVLYASQALLYIPDDETCWQYTKRHVGRITMGLLGIASVCKLDLGKFEEGVEHLWEALGDAHEVAVKMVGGVESMVESGQGVLKSIRDTFRLRAKRLWYVALQEAEECVRDGRLADFNRLVFETFCRRDVEFRWGVCLLLDGIVFDPHWDTATRQQAIDLLGELYKNETDWKRDDGVNRGILNILRHAANLDVTDLKVHAQRLLQSLGLDGDADKKAFYKVCMGDHLRPLLSEDPFATVASSKLLSQAQGIPKVDDQLLKLQKQRLKGGGDALYIPPQARASLKSSDGTKPPLFSLMDKIETFLSSDQLVFLLQGDSGAGKSIFNRQLEFSLWKTYKKGGSIPLLINLPAIDKPEQDMIAKQLHIYDFTPDQIRELKAKRHFILICDGYDESQIKVNLHTKNRLNQEGEWKAKMVISCRTQYLGADYQGRFQPYEGHYNRSNIDLFQQATLAAFSKPQIQKYVLQYVSQKKPVWTAENFMDKLRRIPHLMDLVSNPFLLTLALKALPNLVGSQDDLESIAVTRVELYDNFVDSWLGSGKKRLEYCLANEARASFESLLDEGFQSGGVAFAKALATDIYKEQGGLPIVQYSESTDGLSWKAKYFGPGSRKEHLRDSLPLLRNGKQRRFLHHSLLDYFYSRVFFDPLQYDDDDQDPDEEEAQTINNQAAANAMTILVKAGVRFNGKNLQGITIPGADLSGGEFDGTDFQGADLSKVNFTRTWLRQADLRKATMTKVQFGELPYLTEDDQVWSCAYSPDGTKLATGCRNGVIGIYSTATWKRLHSLQKSTEPVHGLAFSPNSQQLASACNDNMIHLWSVKFGNLQSTLQGHTNGVRCVAYSPDGRHIASGSMDKTIIIWDALGMKSCTLEGHNDGIRGLSYSPNGEEIVTASADSTVRLWNVKSGSAAIIGRHSKQATAVSFSPTGLQIASGCSDGGVGFWNVGPGVREPGRIFKRHTGEVRSLAYSPDGRQVATGSQDLAIGVWDT</sequence>
<dbReference type="InterPro" id="IPR027417">
    <property type="entry name" value="P-loop_NTPase"/>
</dbReference>
<dbReference type="PROSITE" id="PS50294">
    <property type="entry name" value="WD_REPEATS_REGION"/>
    <property type="match status" value="5"/>
</dbReference>
<dbReference type="InterPro" id="IPR019775">
    <property type="entry name" value="WD40_repeat_CS"/>
</dbReference>
<dbReference type="InterPro" id="IPR020472">
    <property type="entry name" value="WD40_PAC1"/>
</dbReference>
<evidence type="ECO:0000256" key="5">
    <source>
        <dbReference type="SAM" id="MobiDB-lite"/>
    </source>
</evidence>
<dbReference type="PROSITE" id="PS50082">
    <property type="entry name" value="WD_REPEATS_2"/>
    <property type="match status" value="5"/>
</dbReference>
<dbReference type="InterPro" id="IPR001680">
    <property type="entry name" value="WD40_rpt"/>
</dbReference>
<dbReference type="EMBL" id="JAAAIL010002285">
    <property type="protein sequence ID" value="KAG0258590.1"/>
    <property type="molecule type" value="Genomic_DNA"/>
</dbReference>
<dbReference type="CDD" id="cd00200">
    <property type="entry name" value="WD40"/>
    <property type="match status" value="1"/>
</dbReference>
<keyword evidence="9" id="KW-1185">Reference proteome</keyword>
<feature type="repeat" description="WD" evidence="4">
    <location>
        <begin position="1305"/>
        <end position="1337"/>
    </location>
</feature>
<dbReference type="InterPro" id="IPR001646">
    <property type="entry name" value="5peptide_repeat"/>
</dbReference>
<dbReference type="Pfam" id="PF23381">
    <property type="entry name" value="Beta-prop_IFT122_1st"/>
    <property type="match status" value="1"/>
</dbReference>